<dbReference type="Pfam" id="PF06151">
    <property type="entry name" value="Trehalose_recp"/>
    <property type="match status" value="1"/>
</dbReference>
<keyword evidence="3" id="KW-1003">Cell membrane</keyword>
<protein>
    <recommendedName>
        <fullName evidence="8">Gustatory receptor</fullName>
    </recommendedName>
</protein>
<feature type="transmembrane region" description="Helical" evidence="9">
    <location>
        <begin position="331"/>
        <end position="350"/>
    </location>
</feature>
<accession>A0A7R8ZCH3</accession>
<keyword evidence="6 9" id="KW-0472">Membrane</keyword>
<evidence type="ECO:0000256" key="2">
    <source>
        <dbReference type="ARBA" id="ARBA00005327"/>
    </source>
</evidence>
<evidence type="ECO:0000256" key="3">
    <source>
        <dbReference type="ARBA" id="ARBA00022475"/>
    </source>
</evidence>
<dbReference type="PANTHER" id="PTHR21421">
    <property type="entry name" value="GUSTATORY RECEPTOR"/>
    <property type="match status" value="1"/>
</dbReference>
<reference evidence="10" key="1">
    <citation type="submission" date="2020-11" db="EMBL/GenBank/DDBJ databases">
        <authorList>
            <person name="Tran Van P."/>
        </authorList>
    </citation>
    <scope>NUCLEOTIDE SEQUENCE</scope>
</reference>
<evidence type="ECO:0000256" key="6">
    <source>
        <dbReference type="ARBA" id="ARBA00023136"/>
    </source>
</evidence>
<proteinExistence type="inferred from homology"/>
<dbReference type="GO" id="GO:0050916">
    <property type="term" value="P:sensory perception of sweet taste"/>
    <property type="evidence" value="ECO:0007669"/>
    <property type="project" value="UniProtKB-ARBA"/>
</dbReference>
<comment type="function">
    <text evidence="8">Plays a role in the sugar gustatory response.</text>
</comment>
<gene>
    <name evidence="10" type="ORF">TDIB3V08_LOCUS6498</name>
</gene>
<comment type="subcellular location">
    <subcellularLocation>
        <location evidence="1">Cell membrane</location>
        <topology evidence="1">Multi-pass membrane protein</topology>
    </subcellularLocation>
</comment>
<evidence type="ECO:0000256" key="8">
    <source>
        <dbReference type="PIRNR" id="PIRNR038981"/>
    </source>
</evidence>
<dbReference type="EMBL" id="OA567385">
    <property type="protein sequence ID" value="CAD7200275.1"/>
    <property type="molecule type" value="Genomic_DNA"/>
</dbReference>
<keyword evidence="5 9" id="KW-1133">Transmembrane helix</keyword>
<dbReference type="AlphaFoldDB" id="A0A7R8ZCH3"/>
<dbReference type="GO" id="GO:0005886">
    <property type="term" value="C:plasma membrane"/>
    <property type="evidence" value="ECO:0007669"/>
    <property type="project" value="UniProtKB-SubCell"/>
</dbReference>
<evidence type="ECO:0000256" key="4">
    <source>
        <dbReference type="ARBA" id="ARBA00022692"/>
    </source>
</evidence>
<feature type="transmembrane region" description="Helical" evidence="9">
    <location>
        <begin position="260"/>
        <end position="284"/>
    </location>
</feature>
<sequence>MAEQNILEDIPEEVANGPYALQRSQYKDKYAKNKNSFFVAIRSAMIAGQCFALLPVQGITGCDASTLRFQWLSLRTVYSILMSGGSLISAILCFMKMTKDGYSFSNFGEHLLSNVKKIERGWLCSNGGLDLIRSYFVNSYSHVFGFTRYSHWKGVAVLFVNLVATFIWNYVDLFLILVSLSVAQRFRQINALLFRVKGKDLPERFWKKVRSDYNGVAQLTALLDSYLSEIVLLSFGNNLYFIGLQLNNSLRPNRDLLHTLYFYSSLTYLLLRAFSVLLFAASVYDESKVPKKFLQSVPSKSYCKEVEIFLLEVCFGEVAFTGMRLFTINRGLILTVVSIIVSYQVILIQMSESTDHDFISADFNISINCVE</sequence>
<evidence type="ECO:0000256" key="7">
    <source>
        <dbReference type="ARBA" id="ARBA00023170"/>
    </source>
</evidence>
<dbReference type="GO" id="GO:0007165">
    <property type="term" value="P:signal transduction"/>
    <property type="evidence" value="ECO:0007669"/>
    <property type="project" value="UniProtKB-KW"/>
</dbReference>
<keyword evidence="4 9" id="KW-0812">Transmembrane</keyword>
<organism evidence="10">
    <name type="scientific">Timema douglasi</name>
    <name type="common">Walking stick</name>
    <dbReference type="NCBI Taxonomy" id="61478"/>
    <lineage>
        <taxon>Eukaryota</taxon>
        <taxon>Metazoa</taxon>
        <taxon>Ecdysozoa</taxon>
        <taxon>Arthropoda</taxon>
        <taxon>Hexapoda</taxon>
        <taxon>Insecta</taxon>
        <taxon>Pterygota</taxon>
        <taxon>Neoptera</taxon>
        <taxon>Polyneoptera</taxon>
        <taxon>Phasmatodea</taxon>
        <taxon>Timematodea</taxon>
        <taxon>Timematoidea</taxon>
        <taxon>Timematidae</taxon>
        <taxon>Timema</taxon>
    </lineage>
</organism>
<evidence type="ECO:0000256" key="1">
    <source>
        <dbReference type="ARBA" id="ARBA00004651"/>
    </source>
</evidence>
<keyword evidence="8" id="KW-0807">Transducer</keyword>
<comment type="similarity">
    <text evidence="2">Belongs to the insect chemoreceptor superfamily. Gustatory receptor (GR) family. Gr5a subfamily.</text>
</comment>
<dbReference type="PIRSF" id="PIRSF038981">
    <property type="entry name" value="GRP"/>
    <property type="match status" value="1"/>
</dbReference>
<evidence type="ECO:0000256" key="9">
    <source>
        <dbReference type="SAM" id="Phobius"/>
    </source>
</evidence>
<feature type="transmembrane region" description="Helical" evidence="9">
    <location>
        <begin position="155"/>
        <end position="178"/>
    </location>
</feature>
<feature type="transmembrane region" description="Helical" evidence="9">
    <location>
        <begin position="76"/>
        <end position="95"/>
    </location>
</feature>
<evidence type="ECO:0000256" key="5">
    <source>
        <dbReference type="ARBA" id="ARBA00022989"/>
    </source>
</evidence>
<keyword evidence="7 8" id="KW-0675">Receptor</keyword>
<dbReference type="InterPro" id="IPR009318">
    <property type="entry name" value="Gustatory_rcpt"/>
</dbReference>
<dbReference type="GO" id="GO:0008527">
    <property type="term" value="F:taste receptor activity"/>
    <property type="evidence" value="ECO:0007669"/>
    <property type="project" value="InterPro"/>
</dbReference>
<evidence type="ECO:0000313" key="10">
    <source>
        <dbReference type="EMBL" id="CAD7200275.1"/>
    </source>
</evidence>
<feature type="transmembrane region" description="Helical" evidence="9">
    <location>
        <begin position="37"/>
        <end position="56"/>
    </location>
</feature>
<name>A0A7R8ZCH3_TIMDO</name>
<dbReference type="PANTHER" id="PTHR21421:SF29">
    <property type="entry name" value="GUSTATORY RECEPTOR 5A FOR TREHALOSE-RELATED"/>
    <property type="match status" value="1"/>
</dbReference>